<gene>
    <name evidence="1" type="ORF">HRJ53_02990</name>
</gene>
<sequence length="97" mass="11381">MKFTEHTVEHLLYDLTELQIARIGRIVCGNSDQIRGKWVPKLGPWKNGKRTFRYVHSGEIYLPEMNYRAILAQLRDSAESARERILAFADEFEKENN</sequence>
<evidence type="ECO:0000313" key="2">
    <source>
        <dbReference type="Proteomes" id="UP000567293"/>
    </source>
</evidence>
<proteinExistence type="predicted"/>
<dbReference type="Proteomes" id="UP000567293">
    <property type="component" value="Unassembled WGS sequence"/>
</dbReference>
<organism evidence="1 2">
    <name type="scientific">Candidatus Acidiferrum panamense</name>
    <dbReference type="NCBI Taxonomy" id="2741543"/>
    <lineage>
        <taxon>Bacteria</taxon>
        <taxon>Pseudomonadati</taxon>
        <taxon>Acidobacteriota</taxon>
        <taxon>Terriglobia</taxon>
        <taxon>Candidatus Acidiferrales</taxon>
        <taxon>Candidatus Acidiferrum</taxon>
    </lineage>
</organism>
<dbReference type="AlphaFoldDB" id="A0A7V8SVJ8"/>
<accession>A0A7V8SVJ8</accession>
<protein>
    <submittedName>
        <fullName evidence="1">Uncharacterized protein</fullName>
    </submittedName>
</protein>
<name>A0A7V8SVJ8_9BACT</name>
<reference evidence="1" key="1">
    <citation type="submission" date="2020-06" db="EMBL/GenBank/DDBJ databases">
        <title>Legume-microbial interactions unlock mineral nutrients during tropical forest succession.</title>
        <authorList>
            <person name="Epihov D.Z."/>
        </authorList>
    </citation>
    <scope>NUCLEOTIDE SEQUENCE [LARGE SCALE GENOMIC DNA]</scope>
    <source>
        <strain evidence="1">Pan2503</strain>
    </source>
</reference>
<evidence type="ECO:0000313" key="1">
    <source>
        <dbReference type="EMBL" id="MBA0083939.1"/>
    </source>
</evidence>
<dbReference type="EMBL" id="JACDQQ010000298">
    <property type="protein sequence ID" value="MBA0083939.1"/>
    <property type="molecule type" value="Genomic_DNA"/>
</dbReference>
<comment type="caution">
    <text evidence="1">The sequence shown here is derived from an EMBL/GenBank/DDBJ whole genome shotgun (WGS) entry which is preliminary data.</text>
</comment>
<keyword evidence="2" id="KW-1185">Reference proteome</keyword>